<name>A0A1Q9ATM5_9HYPH</name>
<dbReference type="InterPro" id="IPR000036">
    <property type="entry name" value="Peptidase_A26_omptin"/>
</dbReference>
<evidence type="ECO:0000256" key="1">
    <source>
        <dbReference type="PIRSR" id="PIRSR001522-1"/>
    </source>
</evidence>
<dbReference type="Gene3D" id="2.40.128.90">
    <property type="entry name" value="OMPT-like"/>
    <property type="match status" value="1"/>
</dbReference>
<feature type="active site" evidence="1">
    <location>
        <position position="204"/>
    </location>
</feature>
<dbReference type="PIRSF" id="PIRSF001522">
    <property type="entry name" value="Peptidase_A26"/>
    <property type="match status" value="1"/>
</dbReference>
<keyword evidence="3" id="KW-1185">Reference proteome</keyword>
<dbReference type="EMBL" id="MKIP01000057">
    <property type="protein sequence ID" value="OLP58770.1"/>
    <property type="molecule type" value="Genomic_DNA"/>
</dbReference>
<dbReference type="RefSeq" id="WP_075629194.1">
    <property type="nucleotide sequence ID" value="NZ_FOAM01000003.1"/>
</dbReference>
<feature type="active site" evidence="1">
    <location>
        <position position="72"/>
    </location>
</feature>
<dbReference type="Pfam" id="PF01278">
    <property type="entry name" value="Omptin"/>
    <property type="match status" value="1"/>
</dbReference>
<dbReference type="GO" id="GO:0009279">
    <property type="term" value="C:cell outer membrane"/>
    <property type="evidence" value="ECO:0007669"/>
    <property type="project" value="InterPro"/>
</dbReference>
<evidence type="ECO:0000313" key="2">
    <source>
        <dbReference type="EMBL" id="OLP58770.1"/>
    </source>
</evidence>
<dbReference type="GO" id="GO:0006508">
    <property type="term" value="P:proteolysis"/>
    <property type="evidence" value="ECO:0007669"/>
    <property type="project" value="InterPro"/>
</dbReference>
<dbReference type="GO" id="GO:0004190">
    <property type="term" value="F:aspartic-type endopeptidase activity"/>
    <property type="evidence" value="ECO:0007669"/>
    <property type="project" value="InterPro"/>
</dbReference>
<feature type="active site" evidence="1">
    <location>
        <position position="74"/>
    </location>
</feature>
<evidence type="ECO:0008006" key="4">
    <source>
        <dbReference type="Google" id="ProtNLM"/>
    </source>
</evidence>
<sequence>MQPAVTVTGELGIIDLRAGEFVYDGGDKLSQLNWHSRYALLTTFGAEAELDKDWTLTGRLRLGSEGDGHMVDYDWIGPFATDGSMSSWSDRSISPDTRLSHYVDVSLEASRRFASFGDTTLSGLGGLRYTDVKWDAYGGGYIYSGSGFRDSVGHFPEGQRGISYRQKIPVPYVGVESETKAGPVTLKARAGLGMSLGINDIDDHWARQLRFEDKMAPAPVAMLGLTADYALTERVSLSLSGDFETVARRRGSTDITDMKTGEQFFDSDTAGASFHSLSLSAGLKARF</sequence>
<gene>
    <name evidence="2" type="ORF">BJF93_16775</name>
</gene>
<evidence type="ECO:0000313" key="3">
    <source>
        <dbReference type="Proteomes" id="UP000186364"/>
    </source>
</evidence>
<feature type="active site" evidence="1">
    <location>
        <position position="202"/>
    </location>
</feature>
<organism evidence="2 3">
    <name type="scientific">Xaviernesmea oryzae</name>
    <dbReference type="NCBI Taxonomy" id="464029"/>
    <lineage>
        <taxon>Bacteria</taxon>
        <taxon>Pseudomonadati</taxon>
        <taxon>Pseudomonadota</taxon>
        <taxon>Alphaproteobacteria</taxon>
        <taxon>Hyphomicrobiales</taxon>
        <taxon>Rhizobiaceae</taxon>
        <taxon>Rhizobium/Agrobacterium group</taxon>
        <taxon>Xaviernesmea</taxon>
    </lineage>
</organism>
<dbReference type="PRINTS" id="PR00482">
    <property type="entry name" value="OMPTIN"/>
</dbReference>
<dbReference type="SUPFAM" id="SSF69917">
    <property type="entry name" value="OMPT-like"/>
    <property type="match status" value="1"/>
</dbReference>
<proteinExistence type="predicted"/>
<reference evidence="2 3" key="1">
    <citation type="submission" date="2016-09" db="EMBL/GenBank/DDBJ databases">
        <title>Rhizobium sp. nov., a novel species isolated from the rice rhizosphere.</title>
        <authorList>
            <person name="Zhao J."/>
            <person name="Zhang X."/>
        </authorList>
    </citation>
    <scope>NUCLEOTIDE SEQUENCE [LARGE SCALE GENOMIC DNA]</scope>
    <source>
        <strain evidence="2 3">1.7048</strain>
    </source>
</reference>
<accession>A0A1Q9ATM5</accession>
<dbReference type="Proteomes" id="UP000186364">
    <property type="component" value="Unassembled WGS sequence"/>
</dbReference>
<protein>
    <recommendedName>
        <fullName evidence="4">Omptin family outer membrane protease</fullName>
    </recommendedName>
</protein>
<dbReference type="AlphaFoldDB" id="A0A1Q9ATM5"/>
<dbReference type="InterPro" id="IPR020080">
    <property type="entry name" value="OM_adhesin/peptidase_omptin"/>
</dbReference>
<dbReference type="InterPro" id="IPR053724">
    <property type="entry name" value="OMP_A26_sf"/>
</dbReference>
<comment type="caution">
    <text evidence="2">The sequence shown here is derived from an EMBL/GenBank/DDBJ whole genome shotgun (WGS) entry which is preliminary data.</text>
</comment>